<keyword evidence="4" id="KW-0472">Membrane</keyword>
<organism evidence="6 7">
    <name type="scientific">Chryseobacterium paridis</name>
    <dbReference type="NCBI Taxonomy" id="2800328"/>
    <lineage>
        <taxon>Bacteria</taxon>
        <taxon>Pseudomonadati</taxon>
        <taxon>Bacteroidota</taxon>
        <taxon>Flavobacteriia</taxon>
        <taxon>Flavobacteriales</taxon>
        <taxon>Weeksellaceae</taxon>
        <taxon>Chryseobacterium group</taxon>
        <taxon>Chryseobacterium</taxon>
    </lineage>
</organism>
<keyword evidence="3" id="KW-0804">Transcription</keyword>
<reference evidence="7" key="1">
    <citation type="submission" date="2021-01" db="EMBL/GenBank/DDBJ databases">
        <title>Genome public.</title>
        <authorList>
            <person name="Liu C."/>
            <person name="Sun Q."/>
        </authorList>
    </citation>
    <scope>NUCLEOTIDE SEQUENCE [LARGE SCALE GENOMIC DNA]</scope>
    <source>
        <strain evidence="7">YIM B02567</strain>
    </source>
</reference>
<dbReference type="InterPro" id="IPR020449">
    <property type="entry name" value="Tscrpt_reg_AraC-type_HTH"/>
</dbReference>
<evidence type="ECO:0000313" key="7">
    <source>
        <dbReference type="Proteomes" id="UP000628669"/>
    </source>
</evidence>
<dbReference type="PANTHER" id="PTHR43280:SF2">
    <property type="entry name" value="HTH-TYPE TRANSCRIPTIONAL REGULATOR EXSA"/>
    <property type="match status" value="1"/>
</dbReference>
<evidence type="ECO:0000256" key="2">
    <source>
        <dbReference type="ARBA" id="ARBA00023125"/>
    </source>
</evidence>
<dbReference type="SMART" id="SM00342">
    <property type="entry name" value="HTH_ARAC"/>
    <property type="match status" value="1"/>
</dbReference>
<feature type="transmembrane region" description="Helical" evidence="4">
    <location>
        <begin position="189"/>
        <end position="207"/>
    </location>
</feature>
<keyword evidence="4" id="KW-1133">Transmembrane helix</keyword>
<dbReference type="PRINTS" id="PR00032">
    <property type="entry name" value="HTHARAC"/>
</dbReference>
<protein>
    <submittedName>
        <fullName evidence="6">AraC family transcriptional regulator</fullName>
    </submittedName>
</protein>
<feature type="domain" description="HTH araC/xylS-type" evidence="5">
    <location>
        <begin position="241"/>
        <end position="346"/>
    </location>
</feature>
<sequence>MVVILQAIITLAVLLFLAQNRKSFHNMLLLYILTVVLDMGYEYFIIKRFGYESILYEIPGSLRIFKGLIFLSITLNFIEFKWRDKLKYLLFPFCFIVLFHTLALSAKLFGYKEADTLIHFYKTYLVNYYVYYWSASLVICIFLLYKYQYKIKNPFFKQFRLFLLFIFLGVIAFRFSYEFGIDILLFQKVYLLLFLIQFAWILYVYILTYQEQLKRDVPVPMIEVNIKEKYQYKDLSKIDFDKIQVSIEDFYKNSTLYLDENFTLENLSQNLSVSRTDLTITFNQYLTSNFHEYTNRNRVLQFRRMHQEEPDVNVTDLAFQCGFKSKSTFYKYFKKEFNCLPTEYAL</sequence>
<keyword evidence="2" id="KW-0238">DNA-binding</keyword>
<dbReference type="PROSITE" id="PS01124">
    <property type="entry name" value="HTH_ARAC_FAMILY_2"/>
    <property type="match status" value="1"/>
</dbReference>
<feature type="transmembrane region" description="Helical" evidence="4">
    <location>
        <begin position="129"/>
        <end position="147"/>
    </location>
</feature>
<evidence type="ECO:0000256" key="3">
    <source>
        <dbReference type="ARBA" id="ARBA00023163"/>
    </source>
</evidence>
<dbReference type="RefSeq" id="WP_200247941.1">
    <property type="nucleotide sequence ID" value="NZ_JAENHK010000010.1"/>
</dbReference>
<evidence type="ECO:0000259" key="5">
    <source>
        <dbReference type="PROSITE" id="PS01124"/>
    </source>
</evidence>
<dbReference type="InterPro" id="IPR009057">
    <property type="entry name" value="Homeodomain-like_sf"/>
</dbReference>
<dbReference type="InterPro" id="IPR018060">
    <property type="entry name" value="HTH_AraC"/>
</dbReference>
<accession>A0ABS1FYU1</accession>
<feature type="transmembrane region" description="Helical" evidence="4">
    <location>
        <begin position="88"/>
        <end position="109"/>
    </location>
</feature>
<dbReference type="Proteomes" id="UP000628669">
    <property type="component" value="Unassembled WGS sequence"/>
</dbReference>
<dbReference type="EMBL" id="JAENHK010000010">
    <property type="protein sequence ID" value="MBK1897616.1"/>
    <property type="molecule type" value="Genomic_DNA"/>
</dbReference>
<keyword evidence="1" id="KW-0805">Transcription regulation</keyword>
<feature type="transmembrane region" description="Helical" evidence="4">
    <location>
        <begin position="159"/>
        <end position="177"/>
    </location>
</feature>
<proteinExistence type="predicted"/>
<gene>
    <name evidence="6" type="ORF">JHL15_17755</name>
</gene>
<evidence type="ECO:0000256" key="4">
    <source>
        <dbReference type="SAM" id="Phobius"/>
    </source>
</evidence>
<evidence type="ECO:0000256" key="1">
    <source>
        <dbReference type="ARBA" id="ARBA00023015"/>
    </source>
</evidence>
<evidence type="ECO:0000313" key="6">
    <source>
        <dbReference type="EMBL" id="MBK1897616.1"/>
    </source>
</evidence>
<dbReference type="Pfam" id="PF12833">
    <property type="entry name" value="HTH_18"/>
    <property type="match status" value="1"/>
</dbReference>
<dbReference type="Gene3D" id="1.10.10.60">
    <property type="entry name" value="Homeodomain-like"/>
    <property type="match status" value="1"/>
</dbReference>
<keyword evidence="7" id="KW-1185">Reference proteome</keyword>
<comment type="caution">
    <text evidence="6">The sequence shown here is derived from an EMBL/GenBank/DDBJ whole genome shotgun (WGS) entry which is preliminary data.</text>
</comment>
<dbReference type="PANTHER" id="PTHR43280">
    <property type="entry name" value="ARAC-FAMILY TRANSCRIPTIONAL REGULATOR"/>
    <property type="match status" value="1"/>
</dbReference>
<dbReference type="SUPFAM" id="SSF46689">
    <property type="entry name" value="Homeodomain-like"/>
    <property type="match status" value="1"/>
</dbReference>
<keyword evidence="4" id="KW-0812">Transmembrane</keyword>
<feature type="transmembrane region" description="Helical" evidence="4">
    <location>
        <begin position="28"/>
        <end position="46"/>
    </location>
</feature>
<name>A0ABS1FYU1_9FLAO</name>